<dbReference type="InterPro" id="IPR015816">
    <property type="entry name" value="Vitellinogen_b-sht_N"/>
</dbReference>
<protein>
    <recommendedName>
        <fullName evidence="2">Vitellogenin domain-containing protein</fullName>
    </recommendedName>
</protein>
<evidence type="ECO:0000259" key="2">
    <source>
        <dbReference type="Pfam" id="PF01347"/>
    </source>
</evidence>
<accession>A0ABQ7TR40</accession>
<dbReference type="InterPro" id="IPR015819">
    <property type="entry name" value="Lipid_transp_b-sht_shell"/>
</dbReference>
<dbReference type="PANTHER" id="PTHR37860">
    <property type="entry name" value="AGAP008810-PA"/>
    <property type="match status" value="1"/>
</dbReference>
<evidence type="ECO:0000256" key="1">
    <source>
        <dbReference type="ARBA" id="ARBA00022729"/>
    </source>
</evidence>
<evidence type="ECO:0000313" key="4">
    <source>
        <dbReference type="Proteomes" id="UP000826234"/>
    </source>
</evidence>
<dbReference type="Gene3D" id="2.30.230.10">
    <property type="entry name" value="Lipovitellin, beta-sheet shell regions, chain A"/>
    <property type="match status" value="1"/>
</dbReference>
<proteinExistence type="predicted"/>
<dbReference type="SUPFAM" id="SSF56968">
    <property type="entry name" value="Lipovitellin-phosvitin complex, beta-sheet shell regions"/>
    <property type="match status" value="1"/>
</dbReference>
<dbReference type="Pfam" id="PF01347">
    <property type="entry name" value="Vitellogenin_N"/>
    <property type="match status" value="1"/>
</dbReference>
<dbReference type="Proteomes" id="UP000826234">
    <property type="component" value="Unassembled WGS sequence"/>
</dbReference>
<feature type="domain" description="Vitellogenin" evidence="2">
    <location>
        <begin position="14"/>
        <end position="129"/>
    </location>
</feature>
<dbReference type="PANTHER" id="PTHR37860:SF2">
    <property type="entry name" value="VITELLOGENIN DOMAIN-CONTAINING PROTEIN"/>
    <property type="match status" value="1"/>
</dbReference>
<reference evidence="3 4" key="1">
    <citation type="journal article" date="2022" name="Gigascience">
        <title>A chromosome-level genome assembly and annotation of the desert horned lizard, Phrynosoma platyrhinos, provides insight into chromosomal rearrangements among reptiles.</title>
        <authorList>
            <person name="Koochekian N."/>
            <person name="Ascanio A."/>
            <person name="Farleigh K."/>
            <person name="Card D.C."/>
            <person name="Schield D.R."/>
            <person name="Castoe T.A."/>
            <person name="Jezkova T."/>
        </authorList>
    </citation>
    <scope>NUCLEOTIDE SEQUENCE [LARGE SCALE GENOMIC DNA]</scope>
    <source>
        <strain evidence="3">NK-2021</strain>
    </source>
</reference>
<keyword evidence="4" id="KW-1185">Reference proteome</keyword>
<dbReference type="EMBL" id="JAIPUX010000026">
    <property type="protein sequence ID" value="KAH0631886.1"/>
    <property type="molecule type" value="Genomic_DNA"/>
</dbReference>
<sequence>MSPCAGSSALTLPPGSRFSYRYSTSTNTFLQGKSSKQSSVTLESTAVIEVLSKCHSVLKLQDVQIKMILESREKMLKENSSLREALEQHRLLFCFHNGKIQKIFPQEKEPTWVLNIKRGILSAFQTSWVAAAANSRIEEVCCPAQYTMDTKDIYESTLLYEKEKVVALSKEEEEKVVVSILQELCVKPNVDSESAADHFMTLVFDLRRLSASALMSLWQRSSSKCQRKW</sequence>
<name>A0ABQ7TR40_PHRPL</name>
<organism evidence="3 4">
    <name type="scientific">Phrynosoma platyrhinos</name>
    <name type="common">Desert horned lizard</name>
    <dbReference type="NCBI Taxonomy" id="52577"/>
    <lineage>
        <taxon>Eukaryota</taxon>
        <taxon>Metazoa</taxon>
        <taxon>Chordata</taxon>
        <taxon>Craniata</taxon>
        <taxon>Vertebrata</taxon>
        <taxon>Euteleostomi</taxon>
        <taxon>Lepidosauria</taxon>
        <taxon>Squamata</taxon>
        <taxon>Bifurcata</taxon>
        <taxon>Unidentata</taxon>
        <taxon>Episquamata</taxon>
        <taxon>Toxicofera</taxon>
        <taxon>Iguania</taxon>
        <taxon>Phrynosomatidae</taxon>
        <taxon>Phrynosomatinae</taxon>
        <taxon>Phrynosoma</taxon>
    </lineage>
</organism>
<evidence type="ECO:0000313" key="3">
    <source>
        <dbReference type="EMBL" id="KAH0631886.1"/>
    </source>
</evidence>
<dbReference type="InterPro" id="IPR001747">
    <property type="entry name" value="Vitellogenin_N"/>
</dbReference>
<gene>
    <name evidence="3" type="ORF">JD844_019780</name>
</gene>
<keyword evidence="1" id="KW-0732">Signal</keyword>
<comment type="caution">
    <text evidence="3">The sequence shown here is derived from an EMBL/GenBank/DDBJ whole genome shotgun (WGS) entry which is preliminary data.</text>
</comment>